<accession>A0A392N7A9</accession>
<gene>
    <name evidence="1" type="ORF">A2U01_0016008</name>
</gene>
<organism evidence="1 2">
    <name type="scientific">Trifolium medium</name>
    <dbReference type="NCBI Taxonomy" id="97028"/>
    <lineage>
        <taxon>Eukaryota</taxon>
        <taxon>Viridiplantae</taxon>
        <taxon>Streptophyta</taxon>
        <taxon>Embryophyta</taxon>
        <taxon>Tracheophyta</taxon>
        <taxon>Spermatophyta</taxon>
        <taxon>Magnoliopsida</taxon>
        <taxon>eudicotyledons</taxon>
        <taxon>Gunneridae</taxon>
        <taxon>Pentapetalae</taxon>
        <taxon>rosids</taxon>
        <taxon>fabids</taxon>
        <taxon>Fabales</taxon>
        <taxon>Fabaceae</taxon>
        <taxon>Papilionoideae</taxon>
        <taxon>50 kb inversion clade</taxon>
        <taxon>NPAAA clade</taxon>
        <taxon>Hologalegina</taxon>
        <taxon>IRL clade</taxon>
        <taxon>Trifolieae</taxon>
        <taxon>Trifolium</taxon>
    </lineage>
</organism>
<evidence type="ECO:0000313" key="1">
    <source>
        <dbReference type="EMBL" id="MCH95035.1"/>
    </source>
</evidence>
<comment type="caution">
    <text evidence="1">The sequence shown here is derived from an EMBL/GenBank/DDBJ whole genome shotgun (WGS) entry which is preliminary data.</text>
</comment>
<dbReference type="Proteomes" id="UP000265520">
    <property type="component" value="Unassembled WGS sequence"/>
</dbReference>
<dbReference type="InterPro" id="IPR032675">
    <property type="entry name" value="LRR_dom_sf"/>
</dbReference>
<name>A0A392N7A9_9FABA</name>
<evidence type="ECO:0000313" key="2">
    <source>
        <dbReference type="Proteomes" id="UP000265520"/>
    </source>
</evidence>
<sequence>MWILAAIGPRLEELHLYFDYFGISLPGSLFINCTNLVSLSLDGDILVQVKHSSVHFPSLEILRLGATTLWIQKLSFSLAAPSWKL</sequence>
<keyword evidence="2" id="KW-1185">Reference proteome</keyword>
<dbReference type="SUPFAM" id="SSF52058">
    <property type="entry name" value="L domain-like"/>
    <property type="match status" value="1"/>
</dbReference>
<dbReference type="AlphaFoldDB" id="A0A392N7A9"/>
<protein>
    <submittedName>
        <fullName evidence="1">F-box family protein</fullName>
    </submittedName>
</protein>
<dbReference type="EMBL" id="LXQA010028804">
    <property type="protein sequence ID" value="MCH95035.1"/>
    <property type="molecule type" value="Genomic_DNA"/>
</dbReference>
<dbReference type="Gene3D" id="3.80.10.10">
    <property type="entry name" value="Ribonuclease Inhibitor"/>
    <property type="match status" value="1"/>
</dbReference>
<reference evidence="1 2" key="1">
    <citation type="journal article" date="2018" name="Front. Plant Sci.">
        <title>Red Clover (Trifolium pratense) and Zigzag Clover (T. medium) - A Picture of Genomic Similarities and Differences.</title>
        <authorList>
            <person name="Dluhosova J."/>
            <person name="Istvanek J."/>
            <person name="Nedelnik J."/>
            <person name="Repkova J."/>
        </authorList>
    </citation>
    <scope>NUCLEOTIDE SEQUENCE [LARGE SCALE GENOMIC DNA]</scope>
    <source>
        <strain evidence="2">cv. 10/8</strain>
        <tissue evidence="1">Leaf</tissue>
    </source>
</reference>
<proteinExistence type="predicted"/>